<dbReference type="InterPro" id="IPR012495">
    <property type="entry name" value="TadE-like_dom"/>
</dbReference>
<name>A0A4Y9S3C4_9CAUL</name>
<dbReference type="EMBL" id="SPVH01000002">
    <property type="protein sequence ID" value="TFW14546.1"/>
    <property type="molecule type" value="Genomic_DNA"/>
</dbReference>
<keyword evidence="1" id="KW-1133">Transmembrane helix</keyword>
<protein>
    <submittedName>
        <fullName evidence="3">Pilus assembly protein</fullName>
    </submittedName>
</protein>
<sequence length="190" mass="21040">MSRGMRRRELRALLKAWGCDTRGVAAVEFAFIAPILILLYFGMVEFCQAYMAQKRTGHVASVVADLVTQTDALTKQQVLDLLDVGEVIISPFPKVELRQRVSSVSRVTSTKYNIDWSVGKGLTGKLTVTDAEVPSDMLAIGESVIVAEAEYDYRSPFSNMLPEAIRIAPTFKRMAYLRPRTAEIIACTGC</sequence>
<organism evidence="3 4">
    <name type="scientific">Brevundimonas intermedia</name>
    <dbReference type="NCBI Taxonomy" id="74315"/>
    <lineage>
        <taxon>Bacteria</taxon>
        <taxon>Pseudomonadati</taxon>
        <taxon>Pseudomonadota</taxon>
        <taxon>Alphaproteobacteria</taxon>
        <taxon>Caulobacterales</taxon>
        <taxon>Caulobacteraceae</taxon>
        <taxon>Brevundimonas</taxon>
    </lineage>
</organism>
<comment type="caution">
    <text evidence="3">The sequence shown here is derived from an EMBL/GenBank/DDBJ whole genome shotgun (WGS) entry which is preliminary data.</text>
</comment>
<reference evidence="3 4" key="1">
    <citation type="submission" date="2019-03" db="EMBL/GenBank/DDBJ databases">
        <title>Draft genome of Brevundimonas sp. a heavy metal resistant soil bacteria.</title>
        <authorList>
            <person name="Soto J."/>
        </authorList>
    </citation>
    <scope>NUCLEOTIDE SEQUENCE [LARGE SCALE GENOMIC DNA]</scope>
    <source>
        <strain evidence="3 4">B-10</strain>
    </source>
</reference>
<proteinExistence type="predicted"/>
<keyword evidence="1" id="KW-0472">Membrane</keyword>
<dbReference type="Proteomes" id="UP000298216">
    <property type="component" value="Unassembled WGS sequence"/>
</dbReference>
<feature type="transmembrane region" description="Helical" evidence="1">
    <location>
        <begin position="21"/>
        <end position="43"/>
    </location>
</feature>
<evidence type="ECO:0000256" key="1">
    <source>
        <dbReference type="SAM" id="Phobius"/>
    </source>
</evidence>
<dbReference type="OrthoDB" id="7189296at2"/>
<accession>A0A4Y9S3C4</accession>
<dbReference type="AlphaFoldDB" id="A0A4Y9S3C4"/>
<keyword evidence="1" id="KW-0812">Transmembrane</keyword>
<dbReference type="Pfam" id="PF07811">
    <property type="entry name" value="TadE"/>
    <property type="match status" value="1"/>
</dbReference>
<gene>
    <name evidence="3" type="ORF">EGY25_04975</name>
</gene>
<evidence type="ECO:0000259" key="2">
    <source>
        <dbReference type="Pfam" id="PF07811"/>
    </source>
</evidence>
<feature type="domain" description="TadE-like" evidence="2">
    <location>
        <begin position="23"/>
        <end position="64"/>
    </location>
</feature>
<evidence type="ECO:0000313" key="3">
    <source>
        <dbReference type="EMBL" id="TFW14546.1"/>
    </source>
</evidence>
<evidence type="ECO:0000313" key="4">
    <source>
        <dbReference type="Proteomes" id="UP000298216"/>
    </source>
</evidence>
<keyword evidence="4" id="KW-1185">Reference proteome</keyword>